<reference evidence="3 4" key="1">
    <citation type="journal article" date="2015" name="ISME J.">
        <title>Draft Genome Sequence of Streptomyces incarnatus NRRL8089, which Produces the Nucleoside Antibiotic Sinefungin.</title>
        <authorList>
            <person name="Oshima K."/>
            <person name="Hattori M."/>
            <person name="Shimizu H."/>
            <person name="Fukuda K."/>
            <person name="Nemoto M."/>
            <person name="Inagaki K."/>
            <person name="Tamura T."/>
        </authorList>
    </citation>
    <scope>NUCLEOTIDE SEQUENCE [LARGE SCALE GENOMIC DNA]</scope>
    <source>
        <strain evidence="3 4">NRRL 8089</strain>
    </source>
</reference>
<keyword evidence="1" id="KW-0418">Kinase</keyword>
<evidence type="ECO:0000256" key="1">
    <source>
        <dbReference type="ARBA" id="ARBA00022527"/>
    </source>
</evidence>
<organism evidence="3 4">
    <name type="scientific">Streptomyces incarnatus</name>
    <dbReference type="NCBI Taxonomy" id="665007"/>
    <lineage>
        <taxon>Bacteria</taxon>
        <taxon>Bacillati</taxon>
        <taxon>Actinomycetota</taxon>
        <taxon>Actinomycetes</taxon>
        <taxon>Kitasatosporales</taxon>
        <taxon>Streptomycetaceae</taxon>
        <taxon>Streptomyces</taxon>
    </lineage>
</organism>
<name>A0ABM5TFH6_9ACTN</name>
<dbReference type="PANTHER" id="PTHR35526:SF3">
    <property type="entry name" value="ANTI-SIGMA-F FACTOR RSBW"/>
    <property type="match status" value="1"/>
</dbReference>
<accession>A0ABM5TFH6</accession>
<proteinExistence type="predicted"/>
<dbReference type="RefSeq" id="WP_208897882.1">
    <property type="nucleotide sequence ID" value="NZ_CP011497.1"/>
</dbReference>
<dbReference type="Pfam" id="PF13581">
    <property type="entry name" value="HATPase_c_2"/>
    <property type="match status" value="1"/>
</dbReference>
<dbReference type="InterPro" id="IPR050267">
    <property type="entry name" value="Anti-sigma-factor_SerPK"/>
</dbReference>
<dbReference type="InterPro" id="IPR036890">
    <property type="entry name" value="HATPase_C_sf"/>
</dbReference>
<evidence type="ECO:0000313" key="4">
    <source>
        <dbReference type="Proteomes" id="UP000035366"/>
    </source>
</evidence>
<feature type="domain" description="Histidine kinase/HSP90-like ATPase" evidence="2">
    <location>
        <begin position="9"/>
        <end position="123"/>
    </location>
</feature>
<evidence type="ECO:0000313" key="3">
    <source>
        <dbReference type="EMBL" id="AKJ09742.1"/>
    </source>
</evidence>
<keyword evidence="4" id="KW-1185">Reference proteome</keyword>
<dbReference type="InterPro" id="IPR003594">
    <property type="entry name" value="HATPase_dom"/>
</dbReference>
<keyword evidence="1" id="KW-0808">Transferase</keyword>
<dbReference type="SUPFAM" id="SSF55874">
    <property type="entry name" value="ATPase domain of HSP90 chaperone/DNA topoisomerase II/histidine kinase"/>
    <property type="match status" value="1"/>
</dbReference>
<dbReference type="PANTHER" id="PTHR35526">
    <property type="entry name" value="ANTI-SIGMA-F FACTOR RSBW-RELATED"/>
    <property type="match status" value="1"/>
</dbReference>
<protein>
    <submittedName>
        <fullName evidence="3">Regulator</fullName>
    </submittedName>
</protein>
<sequence length="140" mass="15582">MPHLSQHSFSTTPQTVRAARDFAMEALDNWGGCRRSDDIRTCVSELAGNAVRHGSLHGHAYLVRLIRHPDCLHVEVHDSARHSRVRIPSASLSAEAGRGMRIVQELCDDWGVRVLTGEGKAVWTCFRRPEAHTSRCSCTP</sequence>
<evidence type="ECO:0000259" key="2">
    <source>
        <dbReference type="Pfam" id="PF13581"/>
    </source>
</evidence>
<keyword evidence="1" id="KW-0723">Serine/threonine-protein kinase</keyword>
<dbReference type="Proteomes" id="UP000035366">
    <property type="component" value="Chromosome"/>
</dbReference>
<dbReference type="Gene3D" id="3.30.565.10">
    <property type="entry name" value="Histidine kinase-like ATPase, C-terminal domain"/>
    <property type="match status" value="1"/>
</dbReference>
<gene>
    <name evidence="3" type="ORF">ABB07_06810</name>
</gene>
<dbReference type="CDD" id="cd16936">
    <property type="entry name" value="HATPase_RsbW-like"/>
    <property type="match status" value="1"/>
</dbReference>
<dbReference type="EMBL" id="CP011497">
    <property type="protein sequence ID" value="AKJ09742.1"/>
    <property type="molecule type" value="Genomic_DNA"/>
</dbReference>